<comment type="subcellular location">
    <subcellularLocation>
        <location evidence="1 13">Cytoplasm</location>
    </subcellularLocation>
</comment>
<dbReference type="Gene3D" id="2.40.10.240">
    <property type="entry name" value="QueA-like"/>
    <property type="match status" value="1"/>
</dbReference>
<sequence length="349" mass="38404">MFLVSDYDYDLPPDRIAQQPVTQRDSSRLLRLDRARGGISHHRFYDLPDLLRPSDLLVVNNTRVVPARLEGIKETGGRAGALILDYPGVRTEKGVICRCMVKASGRLRPGTRFLFEDRLSASVVDAADGLYTLCFSCDGDFDQTLFAVGRTPLPPYITRNRDGAPCDDRTCYQTVYADRDGAVAAPTAGLHFTPNVLDRLAAKGISTAPVTLHVGHGTFLPVRVSDIRDHAMHSERFEVPAATAAAINATRRDGGRVVAVGTTVVRTLEYVARTCGEIRAFSGACDLFIYPGYNFQAIAAMITNFHLPRSTLLMLVSAFTGREKVLAAYEAAIQEKYRFYSYGDAMLIE</sequence>
<dbReference type="GO" id="GO:0008616">
    <property type="term" value="P:tRNA queuosine(34) biosynthetic process"/>
    <property type="evidence" value="ECO:0007669"/>
    <property type="project" value="UniProtKB-UniRule"/>
</dbReference>
<dbReference type="NCBIfam" id="NF001140">
    <property type="entry name" value="PRK00147.1"/>
    <property type="match status" value="1"/>
</dbReference>
<evidence type="ECO:0000256" key="13">
    <source>
        <dbReference type="HAMAP-Rule" id="MF_00113"/>
    </source>
</evidence>
<reference evidence="14 15" key="1">
    <citation type="submission" date="2007-10" db="EMBL/GenBank/DDBJ databases">
        <title>Complete sequence of Desulfococcus oleovorans Hxd3.</title>
        <authorList>
            <consortium name="US DOE Joint Genome Institute"/>
            <person name="Copeland A."/>
            <person name="Lucas S."/>
            <person name="Lapidus A."/>
            <person name="Barry K."/>
            <person name="Glavina del Rio T."/>
            <person name="Dalin E."/>
            <person name="Tice H."/>
            <person name="Pitluck S."/>
            <person name="Kiss H."/>
            <person name="Brettin T."/>
            <person name="Bruce D."/>
            <person name="Detter J.C."/>
            <person name="Han C."/>
            <person name="Schmutz J."/>
            <person name="Larimer F."/>
            <person name="Land M."/>
            <person name="Hauser L."/>
            <person name="Kyrpides N."/>
            <person name="Kim E."/>
            <person name="Wawrik B."/>
            <person name="Richardson P."/>
        </authorList>
    </citation>
    <scope>NUCLEOTIDE SEQUENCE [LARGE SCALE GENOMIC DNA]</scope>
    <source>
        <strain evidence="15">DSM 6200 / JCM 39069 / Hxd3</strain>
    </source>
</reference>
<evidence type="ECO:0000256" key="12">
    <source>
        <dbReference type="ARBA" id="ARBA00076160"/>
    </source>
</evidence>
<evidence type="ECO:0000256" key="2">
    <source>
        <dbReference type="ARBA" id="ARBA00004691"/>
    </source>
</evidence>
<dbReference type="STRING" id="96561.Dole_0083"/>
<keyword evidence="6 13" id="KW-0949">S-adenosyl-L-methionine</keyword>
<dbReference type="InterPro" id="IPR042118">
    <property type="entry name" value="QueA_dom1"/>
</dbReference>
<dbReference type="EC" id="2.4.99.17" evidence="10 13"/>
<accession>A8ZRX6</accession>
<dbReference type="NCBIfam" id="TIGR00113">
    <property type="entry name" value="queA"/>
    <property type="match status" value="1"/>
</dbReference>
<evidence type="ECO:0000256" key="9">
    <source>
        <dbReference type="ARBA" id="ARBA00061210"/>
    </source>
</evidence>
<evidence type="ECO:0000256" key="11">
    <source>
        <dbReference type="ARBA" id="ARBA00069325"/>
    </source>
</evidence>
<dbReference type="Gene3D" id="3.40.1780.10">
    <property type="entry name" value="QueA-like"/>
    <property type="match status" value="1"/>
</dbReference>
<dbReference type="Proteomes" id="UP000008561">
    <property type="component" value="Chromosome"/>
</dbReference>
<evidence type="ECO:0000256" key="7">
    <source>
        <dbReference type="ARBA" id="ARBA00022785"/>
    </source>
</evidence>
<evidence type="ECO:0000256" key="3">
    <source>
        <dbReference type="ARBA" id="ARBA00011245"/>
    </source>
</evidence>
<dbReference type="PANTHER" id="PTHR30307">
    <property type="entry name" value="S-ADENOSYLMETHIONINE:TRNA RIBOSYLTRANSFERASE-ISOMERASE"/>
    <property type="match status" value="1"/>
</dbReference>
<dbReference type="InterPro" id="IPR042119">
    <property type="entry name" value="QueA_dom2"/>
</dbReference>
<dbReference type="OrthoDB" id="9805933at2"/>
<dbReference type="FunFam" id="3.40.1780.10:FF:000001">
    <property type="entry name" value="S-adenosylmethionine:tRNA ribosyltransferase-isomerase"/>
    <property type="match status" value="1"/>
</dbReference>
<organism evidence="14 15">
    <name type="scientific">Desulfosudis oleivorans (strain DSM 6200 / JCM 39069 / Hxd3)</name>
    <name type="common">Desulfococcus oleovorans</name>
    <dbReference type="NCBI Taxonomy" id="96561"/>
    <lineage>
        <taxon>Bacteria</taxon>
        <taxon>Pseudomonadati</taxon>
        <taxon>Thermodesulfobacteriota</taxon>
        <taxon>Desulfobacteria</taxon>
        <taxon>Desulfobacterales</taxon>
        <taxon>Desulfosudaceae</taxon>
        <taxon>Desulfosudis</taxon>
    </lineage>
</organism>
<comment type="subunit">
    <text evidence="3 13">Monomer.</text>
</comment>
<dbReference type="InterPro" id="IPR003699">
    <property type="entry name" value="QueA"/>
</dbReference>
<proteinExistence type="inferred from homology"/>
<name>A8ZRX6_DESOH</name>
<evidence type="ECO:0000256" key="4">
    <source>
        <dbReference type="ARBA" id="ARBA00022490"/>
    </source>
</evidence>
<evidence type="ECO:0000256" key="1">
    <source>
        <dbReference type="ARBA" id="ARBA00004496"/>
    </source>
</evidence>
<comment type="pathway">
    <text evidence="2 13">tRNA modification; tRNA-queuosine biosynthesis.</text>
</comment>
<evidence type="ECO:0000256" key="5">
    <source>
        <dbReference type="ARBA" id="ARBA00022679"/>
    </source>
</evidence>
<gene>
    <name evidence="13" type="primary">queA</name>
    <name evidence="14" type="ordered locus">Dole_0083</name>
</gene>
<dbReference type="PANTHER" id="PTHR30307:SF0">
    <property type="entry name" value="S-ADENOSYLMETHIONINE:TRNA RIBOSYLTRANSFERASE-ISOMERASE"/>
    <property type="match status" value="1"/>
</dbReference>
<keyword evidence="7 13" id="KW-0671">Queuosine biosynthesis</keyword>
<dbReference type="KEGG" id="dol:Dole_0083"/>
<evidence type="ECO:0000256" key="8">
    <source>
        <dbReference type="ARBA" id="ARBA00052751"/>
    </source>
</evidence>
<dbReference type="UniPathway" id="UPA00392"/>
<dbReference type="GO" id="GO:0005737">
    <property type="term" value="C:cytoplasm"/>
    <property type="evidence" value="ECO:0007669"/>
    <property type="project" value="UniProtKB-SubCell"/>
</dbReference>
<dbReference type="AlphaFoldDB" id="A8ZRX6"/>
<evidence type="ECO:0000256" key="6">
    <source>
        <dbReference type="ARBA" id="ARBA00022691"/>
    </source>
</evidence>
<dbReference type="EMBL" id="CP000859">
    <property type="protein sequence ID" value="ABW65893.1"/>
    <property type="molecule type" value="Genomic_DNA"/>
</dbReference>
<evidence type="ECO:0000256" key="10">
    <source>
        <dbReference type="ARBA" id="ARBA00066503"/>
    </source>
</evidence>
<evidence type="ECO:0000313" key="15">
    <source>
        <dbReference type="Proteomes" id="UP000008561"/>
    </source>
</evidence>
<dbReference type="GO" id="GO:0051075">
    <property type="term" value="F:S-adenosylmethionine:tRNA ribosyltransferase-isomerase activity"/>
    <property type="evidence" value="ECO:0007669"/>
    <property type="project" value="UniProtKB-EC"/>
</dbReference>
<keyword evidence="15" id="KW-1185">Reference proteome</keyword>
<dbReference type="HOGENOM" id="CLU_039110_1_0_7"/>
<dbReference type="Pfam" id="PF02547">
    <property type="entry name" value="Queuosine_synth"/>
    <property type="match status" value="1"/>
</dbReference>
<dbReference type="HAMAP" id="MF_00113">
    <property type="entry name" value="QueA"/>
    <property type="match status" value="1"/>
</dbReference>
<dbReference type="eggNOG" id="COG0809">
    <property type="taxonomic scope" value="Bacteria"/>
</dbReference>
<comment type="function">
    <text evidence="13">Transfers and isomerizes the ribose moiety from AdoMet to the 7-aminomethyl group of 7-deazaguanine (preQ1-tRNA) to give epoxyqueuosine (oQ-tRNA).</text>
</comment>
<dbReference type="SUPFAM" id="SSF111337">
    <property type="entry name" value="QueA-like"/>
    <property type="match status" value="1"/>
</dbReference>
<dbReference type="RefSeq" id="WP_012173512.1">
    <property type="nucleotide sequence ID" value="NC_009943.1"/>
</dbReference>
<evidence type="ECO:0000313" key="14">
    <source>
        <dbReference type="EMBL" id="ABW65893.1"/>
    </source>
</evidence>
<comment type="similarity">
    <text evidence="9 13">Belongs to the QueA family.</text>
</comment>
<protein>
    <recommendedName>
        <fullName evidence="11 13">S-adenosylmethionine:tRNA ribosyltransferase-isomerase</fullName>
        <ecNumber evidence="10 13">2.4.99.17</ecNumber>
    </recommendedName>
    <alternativeName>
        <fullName evidence="12 13">Queuosine biosynthesis protein QueA</fullName>
    </alternativeName>
</protein>
<keyword evidence="4 13" id="KW-0963">Cytoplasm</keyword>
<keyword evidence="5 13" id="KW-0808">Transferase</keyword>
<dbReference type="InterPro" id="IPR036100">
    <property type="entry name" value="QueA_sf"/>
</dbReference>
<comment type="catalytic activity">
    <reaction evidence="8 13">
        <text>7-aminomethyl-7-carbaguanosine(34) in tRNA + S-adenosyl-L-methionine = epoxyqueuosine(34) in tRNA + adenine + L-methionine + 2 H(+)</text>
        <dbReference type="Rhea" id="RHEA:32155"/>
        <dbReference type="Rhea" id="RHEA-COMP:10342"/>
        <dbReference type="Rhea" id="RHEA-COMP:18582"/>
        <dbReference type="ChEBI" id="CHEBI:15378"/>
        <dbReference type="ChEBI" id="CHEBI:16708"/>
        <dbReference type="ChEBI" id="CHEBI:57844"/>
        <dbReference type="ChEBI" id="CHEBI:59789"/>
        <dbReference type="ChEBI" id="CHEBI:82833"/>
        <dbReference type="ChEBI" id="CHEBI:194443"/>
        <dbReference type="EC" id="2.4.99.17"/>
    </reaction>
</comment>